<evidence type="ECO:0000256" key="4">
    <source>
        <dbReference type="PROSITE-ProRule" id="PRU00335"/>
    </source>
</evidence>
<keyword evidence="3" id="KW-0804">Transcription</keyword>
<dbReference type="PROSITE" id="PS50977">
    <property type="entry name" value="HTH_TETR_2"/>
    <property type="match status" value="1"/>
</dbReference>
<evidence type="ECO:0000256" key="5">
    <source>
        <dbReference type="SAM" id="MobiDB-lite"/>
    </source>
</evidence>
<feature type="DNA-binding region" description="H-T-H motif" evidence="4">
    <location>
        <begin position="48"/>
        <end position="67"/>
    </location>
</feature>
<keyword evidence="8" id="KW-1185">Reference proteome</keyword>
<dbReference type="InterPro" id="IPR050109">
    <property type="entry name" value="HTH-type_TetR-like_transc_reg"/>
</dbReference>
<proteinExistence type="predicted"/>
<evidence type="ECO:0000256" key="3">
    <source>
        <dbReference type="ARBA" id="ARBA00023163"/>
    </source>
</evidence>
<dbReference type="EMBL" id="JBIRYO010000008">
    <property type="protein sequence ID" value="MFI2474569.1"/>
    <property type="molecule type" value="Genomic_DNA"/>
</dbReference>
<dbReference type="Gene3D" id="1.10.357.10">
    <property type="entry name" value="Tetracycline Repressor, domain 2"/>
    <property type="match status" value="1"/>
</dbReference>
<dbReference type="PANTHER" id="PTHR30055">
    <property type="entry name" value="HTH-TYPE TRANSCRIPTIONAL REGULATOR RUTR"/>
    <property type="match status" value="1"/>
</dbReference>
<evidence type="ECO:0000313" key="7">
    <source>
        <dbReference type="EMBL" id="MFI2474569.1"/>
    </source>
</evidence>
<sequence length="244" mass="26778">MPTSSSPAPQPTGGRQARWQPHNDRRRERIVTALIELIEETPMGVEVPMQQITERSGLSKSVVYRQFSGRDELDRRTRTAIGDRFTDDIDIALDISEGSIRVILRRTIAAVVDWIDSHPRLYDFLRHGPALGDPGDVDAVSSLKDRIAGRTRLLVSGLAGVVGVVDEAAADTMTFAIVSMTEATVSRWARDRDRAMGRDELVAELAGYAWSVLDGVARAHRLTLDPDEPLLAALARLSSVDTAP</sequence>
<gene>
    <name evidence="7" type="ORF">ACH49W_14430</name>
</gene>
<keyword evidence="1" id="KW-0805">Transcription regulation</keyword>
<dbReference type="SUPFAM" id="SSF46689">
    <property type="entry name" value="Homeodomain-like"/>
    <property type="match status" value="1"/>
</dbReference>
<evidence type="ECO:0000256" key="1">
    <source>
        <dbReference type="ARBA" id="ARBA00023015"/>
    </source>
</evidence>
<feature type="domain" description="HTH tetR-type" evidence="6">
    <location>
        <begin position="24"/>
        <end position="85"/>
    </location>
</feature>
<dbReference type="SUPFAM" id="SSF48498">
    <property type="entry name" value="Tetracyclin repressor-like, C-terminal domain"/>
    <property type="match status" value="1"/>
</dbReference>
<dbReference type="InterPro" id="IPR036271">
    <property type="entry name" value="Tet_transcr_reg_TetR-rel_C_sf"/>
</dbReference>
<dbReference type="InterPro" id="IPR001647">
    <property type="entry name" value="HTH_TetR"/>
</dbReference>
<evidence type="ECO:0000313" key="8">
    <source>
        <dbReference type="Proteomes" id="UP001611415"/>
    </source>
</evidence>
<dbReference type="PANTHER" id="PTHR30055:SF234">
    <property type="entry name" value="HTH-TYPE TRANSCRIPTIONAL REGULATOR BETI"/>
    <property type="match status" value="1"/>
</dbReference>
<dbReference type="InterPro" id="IPR009057">
    <property type="entry name" value="Homeodomain-like_sf"/>
</dbReference>
<name>A0ABW7X0E4_9NOCA</name>
<comment type="caution">
    <text evidence="7">The sequence shown here is derived from an EMBL/GenBank/DDBJ whole genome shotgun (WGS) entry which is preliminary data.</text>
</comment>
<dbReference type="Proteomes" id="UP001611415">
    <property type="component" value="Unassembled WGS sequence"/>
</dbReference>
<reference evidence="7 8" key="1">
    <citation type="submission" date="2024-10" db="EMBL/GenBank/DDBJ databases">
        <title>The Natural Products Discovery Center: Release of the First 8490 Sequenced Strains for Exploring Actinobacteria Biosynthetic Diversity.</title>
        <authorList>
            <person name="Kalkreuter E."/>
            <person name="Kautsar S.A."/>
            <person name="Yang D."/>
            <person name="Bader C.D."/>
            <person name="Teijaro C.N."/>
            <person name="Fluegel L."/>
            <person name="Davis C.M."/>
            <person name="Simpson J.R."/>
            <person name="Lauterbach L."/>
            <person name="Steele A.D."/>
            <person name="Gui C."/>
            <person name="Meng S."/>
            <person name="Li G."/>
            <person name="Viehrig K."/>
            <person name="Ye F."/>
            <person name="Su P."/>
            <person name="Kiefer A.F."/>
            <person name="Nichols A."/>
            <person name="Cepeda A.J."/>
            <person name="Yan W."/>
            <person name="Fan B."/>
            <person name="Jiang Y."/>
            <person name="Adhikari A."/>
            <person name="Zheng C.-J."/>
            <person name="Schuster L."/>
            <person name="Cowan T.M."/>
            <person name="Smanski M.J."/>
            <person name="Chevrette M.G."/>
            <person name="De Carvalho L.P.S."/>
            <person name="Shen B."/>
        </authorList>
    </citation>
    <scope>NUCLEOTIDE SEQUENCE [LARGE SCALE GENOMIC DNA]</scope>
    <source>
        <strain evidence="7 8">NPDC019275</strain>
    </source>
</reference>
<evidence type="ECO:0000259" key="6">
    <source>
        <dbReference type="PROSITE" id="PS50977"/>
    </source>
</evidence>
<accession>A0ABW7X0E4</accession>
<evidence type="ECO:0000256" key="2">
    <source>
        <dbReference type="ARBA" id="ARBA00023125"/>
    </source>
</evidence>
<feature type="region of interest" description="Disordered" evidence="5">
    <location>
        <begin position="1"/>
        <end position="23"/>
    </location>
</feature>
<dbReference type="RefSeq" id="WP_364824150.1">
    <property type="nucleotide sequence ID" value="NZ_JBFAYM010000012.1"/>
</dbReference>
<protein>
    <submittedName>
        <fullName evidence="7">TetR/AcrR family transcriptional regulator</fullName>
    </submittedName>
</protein>
<keyword evidence="2 4" id="KW-0238">DNA-binding</keyword>
<organism evidence="7 8">
    <name type="scientific">Nocardia xishanensis</name>
    <dbReference type="NCBI Taxonomy" id="238964"/>
    <lineage>
        <taxon>Bacteria</taxon>
        <taxon>Bacillati</taxon>
        <taxon>Actinomycetota</taxon>
        <taxon>Actinomycetes</taxon>
        <taxon>Mycobacteriales</taxon>
        <taxon>Nocardiaceae</taxon>
        <taxon>Nocardia</taxon>
    </lineage>
</organism>